<reference evidence="1" key="1">
    <citation type="submission" date="2017-04" db="EMBL/GenBank/DDBJ databases">
        <authorList>
            <person name="Varghese N."/>
            <person name="Submissions S."/>
        </authorList>
    </citation>
    <scope>NUCLEOTIDE SEQUENCE</scope>
    <source>
        <strain evidence="1">WTE2008</strain>
    </source>
</reference>
<dbReference type="Proteomes" id="UP000192328">
    <property type="component" value="Unassembled WGS sequence"/>
</dbReference>
<evidence type="ECO:0000313" key="2">
    <source>
        <dbReference type="Proteomes" id="UP000192328"/>
    </source>
</evidence>
<name>A0AC61PL08_9FIRM</name>
<protein>
    <submittedName>
        <fullName evidence="1">Arginyl-tRNA synthetase</fullName>
    </submittedName>
</protein>
<evidence type="ECO:0000313" key="1">
    <source>
        <dbReference type="EMBL" id="SMC57740.1"/>
    </source>
</evidence>
<comment type="caution">
    <text evidence="1">The sequence shown here is derived from an EMBL/GenBank/DDBJ whole genome shotgun (WGS) entry which is preliminary data.</text>
</comment>
<sequence>MDMMTTIANLLADTIKAVWPDAEGLPVADELRGLLAVPPDPALGDYAFPCFRLAKPLRSAPPKIAEALCAAWKNEGTASVQPVNGYMNFFLNRANFAAGIMAELQEKKDRFGSGEEGKGKTVCLDYSSINIAKRFHIGHLSTTMIGNSLKRIFDFLGYETVGINHLGDWGTQFGKMVCAYKKWGKKEDVEERGIDAMTELYVRFHKEAETNPALEDEGRAWFKKIEDNDPEAMEIFRWFKEVTLKDAARVYDILGVSFDSYAGESFYNDKMEPVVQELRDKGLLTESQGAQVVDLSEDNMPPCLILKSDGATIYATRDLAAAIYRQNTYHFDKCLYVVAYQQDLHFRQVFRVLEKMGYPWAKDCVHVSFGMVSFEGEALSTRKGNMVLLEDLLSQAVTKARDIIEEKSPNLENKDEVARQVGIGAVVYTDLSNNRIKDIDFRWDRALNFDGESGPYVQYTHARCCSVLRKAPDFSGVTPDWNALTDDEAQALLRLISRFPDVIREAAAKYEPSMITRAVTDIAQAYNKYYYEHRILDGEPAQAAARVALTGAAKTVIKTGLFLIGIEAPERM</sequence>
<keyword evidence="2" id="KW-1185">Reference proteome</keyword>
<organism evidence="1 2">
    <name type="scientific">Aristaeella lactis</name>
    <dbReference type="NCBI Taxonomy" id="3046383"/>
    <lineage>
        <taxon>Bacteria</taxon>
        <taxon>Bacillati</taxon>
        <taxon>Bacillota</taxon>
        <taxon>Clostridia</taxon>
        <taxon>Eubacteriales</taxon>
        <taxon>Aristaeellaceae</taxon>
        <taxon>Aristaeella</taxon>
    </lineage>
</organism>
<gene>
    <name evidence="1" type="ORF">SAMN06297397_1482</name>
</gene>
<proteinExistence type="predicted"/>
<dbReference type="EMBL" id="FWXZ01000002">
    <property type="protein sequence ID" value="SMC57740.1"/>
    <property type="molecule type" value="Genomic_DNA"/>
</dbReference>
<accession>A0AC61PL08</accession>